<keyword evidence="1" id="KW-0812">Transmembrane</keyword>
<dbReference type="AlphaFoldDB" id="X1I4F7"/>
<evidence type="ECO:0000256" key="1">
    <source>
        <dbReference type="SAM" id="Phobius"/>
    </source>
</evidence>
<name>X1I4F7_9ZZZZ</name>
<sequence length="69" mass="8054">AFLDSIPYLYTDIFEMPIINIIFSNINFGLIGFSVILYELSKYEFPKKSTKNKNISGFLQYFKKNSSKN</sequence>
<reference evidence="2" key="1">
    <citation type="journal article" date="2014" name="Front. Microbiol.">
        <title>High frequency of phylogenetically diverse reductive dehalogenase-homologous genes in deep subseafloor sedimentary metagenomes.</title>
        <authorList>
            <person name="Kawai M."/>
            <person name="Futagami T."/>
            <person name="Toyoda A."/>
            <person name="Takaki Y."/>
            <person name="Nishi S."/>
            <person name="Hori S."/>
            <person name="Arai W."/>
            <person name="Tsubouchi T."/>
            <person name="Morono Y."/>
            <person name="Uchiyama I."/>
            <person name="Ito T."/>
            <person name="Fujiyama A."/>
            <person name="Inagaki F."/>
            <person name="Takami H."/>
        </authorList>
    </citation>
    <scope>NUCLEOTIDE SEQUENCE</scope>
    <source>
        <strain evidence="2">Expedition CK06-06</strain>
    </source>
</reference>
<feature type="transmembrane region" description="Helical" evidence="1">
    <location>
        <begin position="18"/>
        <end position="38"/>
    </location>
</feature>
<feature type="non-terminal residue" evidence="2">
    <location>
        <position position="1"/>
    </location>
</feature>
<gene>
    <name evidence="2" type="ORF">S03H2_48407</name>
</gene>
<organism evidence="2">
    <name type="scientific">marine sediment metagenome</name>
    <dbReference type="NCBI Taxonomy" id="412755"/>
    <lineage>
        <taxon>unclassified sequences</taxon>
        <taxon>metagenomes</taxon>
        <taxon>ecological metagenomes</taxon>
    </lineage>
</organism>
<evidence type="ECO:0000313" key="2">
    <source>
        <dbReference type="EMBL" id="GAH64190.1"/>
    </source>
</evidence>
<keyword evidence="1" id="KW-0472">Membrane</keyword>
<dbReference type="EMBL" id="BARU01030518">
    <property type="protein sequence ID" value="GAH64190.1"/>
    <property type="molecule type" value="Genomic_DNA"/>
</dbReference>
<comment type="caution">
    <text evidence="2">The sequence shown here is derived from an EMBL/GenBank/DDBJ whole genome shotgun (WGS) entry which is preliminary data.</text>
</comment>
<protein>
    <submittedName>
        <fullName evidence="2">Uncharacterized protein</fullName>
    </submittedName>
</protein>
<proteinExistence type="predicted"/>
<keyword evidence="1" id="KW-1133">Transmembrane helix</keyword>
<accession>X1I4F7</accession>